<dbReference type="Proteomes" id="UP000683360">
    <property type="component" value="Unassembled WGS sequence"/>
</dbReference>
<dbReference type="EMBL" id="CAJPWZ010003105">
    <property type="protein sequence ID" value="CAG2252094.1"/>
    <property type="molecule type" value="Genomic_DNA"/>
</dbReference>
<dbReference type="AlphaFoldDB" id="A0A8S3VER2"/>
<evidence type="ECO:0000313" key="1">
    <source>
        <dbReference type="EMBL" id="CAG2252094.1"/>
    </source>
</evidence>
<accession>A0A8S3VER2</accession>
<keyword evidence="2" id="KW-1185">Reference proteome</keyword>
<dbReference type="OrthoDB" id="6152204at2759"/>
<dbReference type="PANTHER" id="PTHR31424">
    <property type="entry name" value="PROTEIN CBG23806"/>
    <property type="match status" value="1"/>
</dbReference>
<sequence length="345" mass="40419">MVQKLHAYQILLSFRLQFSHRKKLSAEELVVLAIVRSSEKYENLEECLSQVFSEINEMYSCKNIQVDSKLYNLAIFFGGDMKFIQICLGLVSSTGQYACHWCKVHKQDRGDVSKPWNFYHLNENVRTTSEIKEIYMGTLKPNYGVKHLPFMTIEPVHTIPDELHLFMRIFDFLMRNLIDDVIEKDDKAKLKGENGGYLDSLVKSIRDCGVTLSLWTSQGRGDLEWTSLTGTEMKRRNHHDCAIDAMKVQKRLELIVNSGRSKRKYRKTDDQFWENGKQEIQVRKRRQILQEMEKASTVHNKQKFPDLHKMTDIEIKQKLKDGGINTRVRKREKLVEMLKKVLLSD</sequence>
<reference evidence="1" key="1">
    <citation type="submission" date="2021-03" db="EMBL/GenBank/DDBJ databases">
        <authorList>
            <person name="Bekaert M."/>
        </authorList>
    </citation>
    <scope>NUCLEOTIDE SEQUENCE</scope>
</reference>
<dbReference type="PANTHER" id="PTHR31424:SF3">
    <property type="entry name" value="RING-TYPE DOMAIN-CONTAINING PROTEIN"/>
    <property type="match status" value="1"/>
</dbReference>
<evidence type="ECO:0000313" key="2">
    <source>
        <dbReference type="Proteomes" id="UP000683360"/>
    </source>
</evidence>
<gene>
    <name evidence="1" type="ORF">MEDL_63729</name>
</gene>
<name>A0A8S3VER2_MYTED</name>
<proteinExistence type="predicted"/>
<comment type="caution">
    <text evidence="1">The sequence shown here is derived from an EMBL/GenBank/DDBJ whole genome shotgun (WGS) entry which is preliminary data.</text>
</comment>
<organism evidence="1 2">
    <name type="scientific">Mytilus edulis</name>
    <name type="common">Blue mussel</name>
    <dbReference type="NCBI Taxonomy" id="6550"/>
    <lineage>
        <taxon>Eukaryota</taxon>
        <taxon>Metazoa</taxon>
        <taxon>Spiralia</taxon>
        <taxon>Lophotrochozoa</taxon>
        <taxon>Mollusca</taxon>
        <taxon>Bivalvia</taxon>
        <taxon>Autobranchia</taxon>
        <taxon>Pteriomorphia</taxon>
        <taxon>Mytilida</taxon>
        <taxon>Mytiloidea</taxon>
        <taxon>Mytilidae</taxon>
        <taxon>Mytilinae</taxon>
        <taxon>Mytilus</taxon>
    </lineage>
</organism>
<protein>
    <submittedName>
        <fullName evidence="1">Uncharacterized protein</fullName>
    </submittedName>
</protein>